<accession>A0AAD8JH30</accession>
<dbReference type="Proteomes" id="UP001237642">
    <property type="component" value="Unassembled WGS sequence"/>
</dbReference>
<keyword evidence="2" id="KW-1185">Reference proteome</keyword>
<protein>
    <recommendedName>
        <fullName evidence="3">ATP-dependent DNA helicase</fullName>
    </recommendedName>
</protein>
<comment type="caution">
    <text evidence="1">The sequence shown here is derived from an EMBL/GenBank/DDBJ whole genome shotgun (WGS) entry which is preliminary data.</text>
</comment>
<sequence length="135" mass="15227">MKDFAAWVLNIGDGNIERAVDGDVEDDKTIPPEFCNIGNENSIDDMIDSTFPNFIQNYKNPKYLSERAILTPTNSTVSQVNCLIVERIPGESFSYFSVDTAEEFPGSRSELNNSFPTEYLNSLNVPEVFENLPKY</sequence>
<dbReference type="EMBL" id="JAUIZM010000001">
    <property type="protein sequence ID" value="KAK1404302.1"/>
    <property type="molecule type" value="Genomic_DNA"/>
</dbReference>
<proteinExistence type="predicted"/>
<dbReference type="AlphaFoldDB" id="A0AAD8JH30"/>
<evidence type="ECO:0000313" key="2">
    <source>
        <dbReference type="Proteomes" id="UP001237642"/>
    </source>
</evidence>
<evidence type="ECO:0008006" key="3">
    <source>
        <dbReference type="Google" id="ProtNLM"/>
    </source>
</evidence>
<evidence type="ECO:0000313" key="1">
    <source>
        <dbReference type="EMBL" id="KAK1404302.1"/>
    </source>
</evidence>
<gene>
    <name evidence="1" type="ORF">POM88_003907</name>
</gene>
<name>A0AAD8JH30_9APIA</name>
<reference evidence="1" key="1">
    <citation type="submission" date="2023-02" db="EMBL/GenBank/DDBJ databases">
        <title>Genome of toxic invasive species Heracleum sosnowskyi carries increased number of genes despite the absence of recent whole-genome duplications.</title>
        <authorList>
            <person name="Schelkunov M."/>
            <person name="Shtratnikova V."/>
            <person name="Makarenko M."/>
            <person name="Klepikova A."/>
            <person name="Omelchenko D."/>
            <person name="Novikova G."/>
            <person name="Obukhova E."/>
            <person name="Bogdanov V."/>
            <person name="Penin A."/>
            <person name="Logacheva M."/>
        </authorList>
    </citation>
    <scope>NUCLEOTIDE SEQUENCE</scope>
    <source>
        <strain evidence="1">Hsosn_3</strain>
        <tissue evidence="1">Leaf</tissue>
    </source>
</reference>
<reference evidence="1" key="2">
    <citation type="submission" date="2023-05" db="EMBL/GenBank/DDBJ databases">
        <authorList>
            <person name="Schelkunov M.I."/>
        </authorList>
    </citation>
    <scope>NUCLEOTIDE SEQUENCE</scope>
    <source>
        <strain evidence="1">Hsosn_3</strain>
        <tissue evidence="1">Leaf</tissue>
    </source>
</reference>
<organism evidence="1 2">
    <name type="scientific">Heracleum sosnowskyi</name>
    <dbReference type="NCBI Taxonomy" id="360622"/>
    <lineage>
        <taxon>Eukaryota</taxon>
        <taxon>Viridiplantae</taxon>
        <taxon>Streptophyta</taxon>
        <taxon>Embryophyta</taxon>
        <taxon>Tracheophyta</taxon>
        <taxon>Spermatophyta</taxon>
        <taxon>Magnoliopsida</taxon>
        <taxon>eudicotyledons</taxon>
        <taxon>Gunneridae</taxon>
        <taxon>Pentapetalae</taxon>
        <taxon>asterids</taxon>
        <taxon>campanulids</taxon>
        <taxon>Apiales</taxon>
        <taxon>Apiaceae</taxon>
        <taxon>Apioideae</taxon>
        <taxon>apioid superclade</taxon>
        <taxon>Tordylieae</taxon>
        <taxon>Tordyliinae</taxon>
        <taxon>Heracleum</taxon>
    </lineage>
</organism>
<dbReference type="PANTHER" id="PTHR10492:SF57">
    <property type="entry name" value="ATP-DEPENDENT DNA HELICASE"/>
    <property type="match status" value="1"/>
</dbReference>
<dbReference type="PANTHER" id="PTHR10492">
    <property type="match status" value="1"/>
</dbReference>